<keyword evidence="13" id="KW-1185">Reference proteome</keyword>
<dbReference type="RefSeq" id="WP_004874818.1">
    <property type="nucleotide sequence ID" value="NZ_AALD02000012.1"/>
</dbReference>
<dbReference type="InterPro" id="IPR005503">
    <property type="entry name" value="FliL"/>
</dbReference>
<comment type="function">
    <text evidence="1 11">Controls the rotational direction of flagella during chemotaxis.</text>
</comment>
<keyword evidence="6 11" id="KW-0145">Chemotaxis</keyword>
<keyword evidence="8 11" id="KW-0283">Flagellar rotation</keyword>
<evidence type="ECO:0000256" key="4">
    <source>
        <dbReference type="ARBA" id="ARBA00021812"/>
    </source>
</evidence>
<reference evidence="12" key="1">
    <citation type="submission" date="2008-12" db="EMBL/GenBank/DDBJ databases">
        <title>Annotation of the Yersinia mollaretii ATCC 43969 genome.</title>
        <authorList>
            <person name="Read T.D."/>
            <person name="Akmal A."/>
            <person name="Bishop-Lilly K."/>
            <person name="Chen P.E."/>
            <person name="Cook C."/>
            <person name="Kiley M.P."/>
            <person name="Lentz S."/>
            <person name="Mateczun A."/>
            <person name="Nagarajan N."/>
            <person name="Nolan N."/>
            <person name="Osborne B.I."/>
            <person name="Pop M."/>
            <person name="Sozhamannan S."/>
            <person name="Stewart A.C."/>
            <person name="Sulakvelidze A."/>
            <person name="Thomason B."/>
            <person name="Willner K."/>
            <person name="Zwick M.E."/>
        </authorList>
    </citation>
    <scope>NUCLEOTIDE SEQUENCE [LARGE SCALE GENOMIC DNA]</scope>
    <source>
        <strain evidence="12">ATCC 43969</strain>
    </source>
</reference>
<evidence type="ECO:0000256" key="3">
    <source>
        <dbReference type="ARBA" id="ARBA00008281"/>
    </source>
</evidence>
<evidence type="ECO:0000256" key="8">
    <source>
        <dbReference type="ARBA" id="ARBA00022779"/>
    </source>
</evidence>
<keyword evidence="12" id="KW-0966">Cell projection</keyword>
<dbReference type="NCBIfam" id="NF005435">
    <property type="entry name" value="PRK07021.1"/>
    <property type="match status" value="1"/>
</dbReference>
<keyword evidence="11" id="KW-0997">Cell inner membrane</keyword>
<keyword evidence="12" id="KW-0282">Flagellum</keyword>
<evidence type="ECO:0000256" key="10">
    <source>
        <dbReference type="ARBA" id="ARBA00023136"/>
    </source>
</evidence>
<evidence type="ECO:0000256" key="5">
    <source>
        <dbReference type="ARBA" id="ARBA00022475"/>
    </source>
</evidence>
<comment type="similarity">
    <text evidence="3 11">Belongs to the FliL family.</text>
</comment>
<gene>
    <name evidence="12" type="ORF">ymoll0001_33490</name>
</gene>
<dbReference type="EMBL" id="AALD02000012">
    <property type="protein sequence ID" value="EEQ11009.1"/>
    <property type="molecule type" value="Genomic_DNA"/>
</dbReference>
<keyword evidence="10 11" id="KW-0472">Membrane</keyword>
<feature type="transmembrane region" description="Helical" evidence="11">
    <location>
        <begin position="32"/>
        <end position="55"/>
    </location>
</feature>
<name>A0ABM9YAX2_YERMW</name>
<dbReference type="Proteomes" id="UP000003027">
    <property type="component" value="Unassembled WGS sequence"/>
</dbReference>
<keyword evidence="9 11" id="KW-1133">Transmembrane helix</keyword>
<sequence length="183" mass="20459">MFAIAGNQGIYNRVFHKMIKKNQKANGGGKKFPWLVLLLMLISIAACALAGYTFYEIKNMKANAPDEGKKTASVKIPETPLYIPMDTFTVSLKPTSTESDRVLYIGLTLRVKDEDSKLLVEKFLPEIRSRLLMILAHQTAEDLSVDDGKNQLIEKIKSVVSKPLAPNQSVMITDVLFNAFILR</sequence>
<evidence type="ECO:0000313" key="12">
    <source>
        <dbReference type="EMBL" id="EEQ11009.1"/>
    </source>
</evidence>
<keyword evidence="12" id="KW-0969">Cilium</keyword>
<dbReference type="PANTHER" id="PTHR35091">
    <property type="entry name" value="FLAGELLAR PROTEIN FLIL"/>
    <property type="match status" value="1"/>
</dbReference>
<evidence type="ECO:0000256" key="11">
    <source>
        <dbReference type="RuleBase" id="RU364125"/>
    </source>
</evidence>
<evidence type="ECO:0000256" key="6">
    <source>
        <dbReference type="ARBA" id="ARBA00022500"/>
    </source>
</evidence>
<organism evidence="12 13">
    <name type="scientific">Yersinia mollaretii (strain ATCC 43969 / DSM 18520 / CIP 103324 / CNY 7263 / WAIP 204)</name>
    <dbReference type="NCBI Taxonomy" id="349967"/>
    <lineage>
        <taxon>Bacteria</taxon>
        <taxon>Pseudomonadati</taxon>
        <taxon>Pseudomonadota</taxon>
        <taxon>Gammaproteobacteria</taxon>
        <taxon>Enterobacterales</taxon>
        <taxon>Yersiniaceae</taxon>
        <taxon>Yersinia</taxon>
    </lineage>
</organism>
<comment type="caution">
    <text evidence="12">The sequence shown here is derived from an EMBL/GenBank/DDBJ whole genome shotgun (WGS) entry which is preliminary data.</text>
</comment>
<evidence type="ECO:0000313" key="13">
    <source>
        <dbReference type="Proteomes" id="UP000003027"/>
    </source>
</evidence>
<evidence type="ECO:0000256" key="9">
    <source>
        <dbReference type="ARBA" id="ARBA00022989"/>
    </source>
</evidence>
<comment type="subcellular location">
    <subcellularLocation>
        <location evidence="11">Cell inner membrane</location>
    </subcellularLocation>
    <subcellularLocation>
        <location evidence="2">Cell membrane</location>
        <topology evidence="2">Single-pass membrane protein</topology>
    </subcellularLocation>
</comment>
<dbReference type="Pfam" id="PF03748">
    <property type="entry name" value="FliL"/>
    <property type="match status" value="1"/>
</dbReference>
<protein>
    <recommendedName>
        <fullName evidence="4 11">Flagellar protein FliL</fullName>
    </recommendedName>
</protein>
<keyword evidence="7 11" id="KW-0812">Transmembrane</keyword>
<dbReference type="PANTHER" id="PTHR35091:SF2">
    <property type="entry name" value="FLAGELLAR PROTEIN FLIL"/>
    <property type="match status" value="1"/>
</dbReference>
<evidence type="ECO:0000256" key="7">
    <source>
        <dbReference type="ARBA" id="ARBA00022692"/>
    </source>
</evidence>
<evidence type="ECO:0000256" key="1">
    <source>
        <dbReference type="ARBA" id="ARBA00002254"/>
    </source>
</evidence>
<keyword evidence="5" id="KW-1003">Cell membrane</keyword>
<evidence type="ECO:0000256" key="2">
    <source>
        <dbReference type="ARBA" id="ARBA00004162"/>
    </source>
</evidence>
<accession>A0ABM9YAX2</accession>
<proteinExistence type="inferred from homology"/>
<dbReference type="GeneID" id="57916528"/>